<accession>A0A4C1ZJI7</accession>
<dbReference type="Proteomes" id="UP000299102">
    <property type="component" value="Unassembled WGS sequence"/>
</dbReference>
<dbReference type="OrthoDB" id="6919060at2759"/>
<evidence type="ECO:0000313" key="3">
    <source>
        <dbReference type="EMBL" id="GBP87069.1"/>
    </source>
</evidence>
<evidence type="ECO:0000256" key="1">
    <source>
        <dbReference type="SAM" id="MobiDB-lite"/>
    </source>
</evidence>
<keyword evidence="2" id="KW-1133">Transmembrane helix</keyword>
<reference evidence="3 4" key="1">
    <citation type="journal article" date="2019" name="Commun. Biol.">
        <title>The bagworm genome reveals a unique fibroin gene that provides high tensile strength.</title>
        <authorList>
            <person name="Kono N."/>
            <person name="Nakamura H."/>
            <person name="Ohtoshi R."/>
            <person name="Tomita M."/>
            <person name="Numata K."/>
            <person name="Arakawa K."/>
        </authorList>
    </citation>
    <scope>NUCLEOTIDE SEQUENCE [LARGE SCALE GENOMIC DNA]</scope>
</reference>
<keyword evidence="2" id="KW-0812">Transmembrane</keyword>
<comment type="caution">
    <text evidence="3">The sequence shown here is derived from an EMBL/GenBank/DDBJ whole genome shotgun (WGS) entry which is preliminary data.</text>
</comment>
<proteinExistence type="predicted"/>
<sequence>MSVASGDGGGGAACDCRRARGALLWWCCVLAATAGALGLLRTQQLEARVALLEQTVALHAVYPPAAPAQPAHALPLRREPRDANECICPPGIRWIFELESRRLFHLYVHSSNDLSNTTLDCQQTSLKSRSTKSNAPPHPYPRLLKRSLVGAAEERERFAFIHDSNNFLPLLSSKIYADRITRAYAYVMQIRPKPLRPSVIAGRSDTGRRQRPAAVAGDHRALGALTPSKKSKIRAREVGALVRRSATRRLAERGGPEPALTASVTISGGGSDQERVRRARAAGGPARSRETKQIVTAHRRAHYV</sequence>
<gene>
    <name evidence="3" type="ORF">EVAR_99973_1</name>
</gene>
<name>A0A4C1ZJI7_EUMVA</name>
<feature type="transmembrane region" description="Helical" evidence="2">
    <location>
        <begin position="23"/>
        <end position="40"/>
    </location>
</feature>
<dbReference type="AlphaFoldDB" id="A0A4C1ZJI7"/>
<keyword evidence="4" id="KW-1185">Reference proteome</keyword>
<evidence type="ECO:0000256" key="2">
    <source>
        <dbReference type="SAM" id="Phobius"/>
    </source>
</evidence>
<organism evidence="3 4">
    <name type="scientific">Eumeta variegata</name>
    <name type="common">Bagworm moth</name>
    <name type="synonym">Eumeta japonica</name>
    <dbReference type="NCBI Taxonomy" id="151549"/>
    <lineage>
        <taxon>Eukaryota</taxon>
        <taxon>Metazoa</taxon>
        <taxon>Ecdysozoa</taxon>
        <taxon>Arthropoda</taxon>
        <taxon>Hexapoda</taxon>
        <taxon>Insecta</taxon>
        <taxon>Pterygota</taxon>
        <taxon>Neoptera</taxon>
        <taxon>Endopterygota</taxon>
        <taxon>Lepidoptera</taxon>
        <taxon>Glossata</taxon>
        <taxon>Ditrysia</taxon>
        <taxon>Tineoidea</taxon>
        <taxon>Psychidae</taxon>
        <taxon>Oiketicinae</taxon>
        <taxon>Eumeta</taxon>
    </lineage>
</organism>
<feature type="region of interest" description="Disordered" evidence="1">
    <location>
        <begin position="250"/>
        <end position="275"/>
    </location>
</feature>
<protein>
    <submittedName>
        <fullName evidence="3">Uncharacterized protein</fullName>
    </submittedName>
</protein>
<dbReference type="EMBL" id="BGZK01001834">
    <property type="protein sequence ID" value="GBP87069.1"/>
    <property type="molecule type" value="Genomic_DNA"/>
</dbReference>
<keyword evidence="2" id="KW-0472">Membrane</keyword>
<evidence type="ECO:0000313" key="4">
    <source>
        <dbReference type="Proteomes" id="UP000299102"/>
    </source>
</evidence>